<reference evidence="2" key="1">
    <citation type="submission" date="2019-08" db="EMBL/GenBank/DDBJ databases">
        <authorList>
            <person name="Kucharzyk K."/>
            <person name="Murdoch R.W."/>
            <person name="Higgins S."/>
            <person name="Loffler F."/>
        </authorList>
    </citation>
    <scope>NUCLEOTIDE SEQUENCE</scope>
</reference>
<evidence type="ECO:0008006" key="3">
    <source>
        <dbReference type="Google" id="ProtNLM"/>
    </source>
</evidence>
<dbReference type="PANTHER" id="PTHR33886">
    <property type="entry name" value="UNSATURATED RHAMNOGALACTURONAN HYDROLASE (EUROFUNG)"/>
    <property type="match status" value="1"/>
</dbReference>
<protein>
    <recommendedName>
        <fullName evidence="3">Unsaturated rhamnogalacturonyl hydrolase</fullName>
    </recommendedName>
</protein>
<dbReference type="Gene3D" id="1.50.10.10">
    <property type="match status" value="1"/>
</dbReference>
<dbReference type="SUPFAM" id="SSF48208">
    <property type="entry name" value="Six-hairpin glycosidases"/>
    <property type="match status" value="1"/>
</dbReference>
<dbReference type="EMBL" id="VSSQ01004425">
    <property type="protein sequence ID" value="MPM25146.1"/>
    <property type="molecule type" value="Genomic_DNA"/>
</dbReference>
<comment type="caution">
    <text evidence="2">The sequence shown here is derived from an EMBL/GenBank/DDBJ whole genome shotgun (WGS) entry which is preliminary data.</text>
</comment>
<dbReference type="PANTHER" id="PTHR33886:SF8">
    <property type="entry name" value="UNSATURATED RHAMNOGALACTURONAN HYDROLASE (EUROFUNG)"/>
    <property type="match status" value="1"/>
</dbReference>
<dbReference type="InterPro" id="IPR008928">
    <property type="entry name" value="6-hairpin_glycosidase_sf"/>
</dbReference>
<dbReference type="InterPro" id="IPR052043">
    <property type="entry name" value="PolySaccharide_Degr_Enz"/>
</dbReference>
<dbReference type="InterPro" id="IPR010905">
    <property type="entry name" value="Glyco_hydro_88"/>
</dbReference>
<accession>A0A644Y9A7</accession>
<dbReference type="GO" id="GO:0005975">
    <property type="term" value="P:carbohydrate metabolic process"/>
    <property type="evidence" value="ECO:0007669"/>
    <property type="project" value="InterPro"/>
</dbReference>
<sequence>MSMDSAKSMANASEFQSAKAIVERYLSLHAEGSYTYRPFMKKGIYRGSDYRYHADMHQLLPSAKLGTFSYLWGTYEAADAMKLRFALIPYGPVQVYVNGFLEARSDIFSERYHSKQIFDLPMQKGTNDLVLVCENTSGGFGCEFGTWVGKLDYYFLMPSLYPAMEGVCYSEPQQTLLETVHPEALKNLTWLPGLPDFSSGHLDLTEVFPHAADDEWAVVVTSFSVAKDTWCNLSCNAELALDGQSMGGSVEVKSGTHTLTLFAKIGEGVDLHITDAKKDCSISLMHPVLGSESAYHYAIAGPFAVRPEGFPVEFTKPFSTSNGLDFWRLEGSDTFLRMYNDNTLFGHWNYPLGVTLYGLVETERMLRDLDPELSVQIHAYLKRHIQKSIDTYDYAIWDKDTLGGATAVHHLMTSLDSLDDCGSFGSTLLEIAKDHELSGYEKLVAVVGDYIGKTQPRLADGTFFRTGLMHEFHENTLWVDDLYMSVPFLCRYAHYCGSSEHLDDAARQFFGFAKYLYMQDENLMSHVYDFDRNIATGIPWGRGNGWALFSLSELLMVLPQSHPKRQALMDLFRNLSSGYLKLQDEMGMFHQVLNMKESYQESSCTAMFACAFSRGIRNGWYHDPSPYRQGCIRACEGLKKMAIDVDGHVWGVCRGSEFSCSKHYYAEQLLPRLDDTHGIGIILLALCERMKLD</sequence>
<evidence type="ECO:0000313" key="2">
    <source>
        <dbReference type="EMBL" id="MPM25146.1"/>
    </source>
</evidence>
<dbReference type="GO" id="GO:0016787">
    <property type="term" value="F:hydrolase activity"/>
    <property type="evidence" value="ECO:0007669"/>
    <property type="project" value="UniProtKB-KW"/>
</dbReference>
<keyword evidence="1" id="KW-0378">Hydrolase</keyword>
<organism evidence="2">
    <name type="scientific">bioreactor metagenome</name>
    <dbReference type="NCBI Taxonomy" id="1076179"/>
    <lineage>
        <taxon>unclassified sequences</taxon>
        <taxon>metagenomes</taxon>
        <taxon>ecological metagenomes</taxon>
    </lineage>
</organism>
<evidence type="ECO:0000256" key="1">
    <source>
        <dbReference type="ARBA" id="ARBA00022801"/>
    </source>
</evidence>
<gene>
    <name evidence="2" type="ORF">SDC9_71636</name>
</gene>
<proteinExistence type="predicted"/>
<dbReference type="Pfam" id="PF07470">
    <property type="entry name" value="Glyco_hydro_88"/>
    <property type="match status" value="1"/>
</dbReference>
<dbReference type="InterPro" id="IPR012341">
    <property type="entry name" value="6hp_glycosidase-like_sf"/>
</dbReference>
<dbReference type="AlphaFoldDB" id="A0A644Y9A7"/>
<name>A0A644Y9A7_9ZZZZ</name>